<dbReference type="InterPro" id="IPR036053">
    <property type="entry name" value="PABP-dom"/>
</dbReference>
<dbReference type="AlphaFoldDB" id="A0A485LNH5"/>
<dbReference type="EMBL" id="VJMH01007292">
    <property type="protein sequence ID" value="KAF0684355.1"/>
    <property type="molecule type" value="Genomic_DNA"/>
</dbReference>
<dbReference type="GO" id="GO:0003723">
    <property type="term" value="F:RNA binding"/>
    <property type="evidence" value="ECO:0007669"/>
    <property type="project" value="InterPro"/>
</dbReference>
<evidence type="ECO:0000313" key="4">
    <source>
        <dbReference type="Proteomes" id="UP000332933"/>
    </source>
</evidence>
<keyword evidence="4" id="KW-1185">Reference proteome</keyword>
<evidence type="ECO:0000313" key="3">
    <source>
        <dbReference type="EMBL" id="VFU00313.1"/>
    </source>
</evidence>
<evidence type="ECO:0000313" key="2">
    <source>
        <dbReference type="EMBL" id="KAF0684355.1"/>
    </source>
</evidence>
<reference evidence="3 4" key="1">
    <citation type="submission" date="2019-03" db="EMBL/GenBank/DDBJ databases">
        <authorList>
            <person name="Gaulin E."/>
            <person name="Dumas B."/>
        </authorList>
    </citation>
    <scope>NUCLEOTIDE SEQUENCE [LARGE SCALE GENOMIC DNA]</scope>
    <source>
        <strain evidence="3">CBS 568.67</strain>
    </source>
</reference>
<reference evidence="2" key="2">
    <citation type="submission" date="2019-06" db="EMBL/GenBank/DDBJ databases">
        <title>Genomics analysis of Aphanomyces spp. identifies a new class of oomycete effector associated with host adaptation.</title>
        <authorList>
            <person name="Gaulin E."/>
        </authorList>
    </citation>
    <scope>NUCLEOTIDE SEQUENCE</scope>
    <source>
        <strain evidence="2">CBS 578.67</strain>
    </source>
</reference>
<protein>
    <submittedName>
        <fullName evidence="3">Aste57867_23668 protein</fullName>
    </submittedName>
</protein>
<dbReference type="SUPFAM" id="SSF63570">
    <property type="entry name" value="PABC (PABP) domain"/>
    <property type="match status" value="1"/>
</dbReference>
<dbReference type="OrthoDB" id="19742at2759"/>
<dbReference type="Pfam" id="PF00658">
    <property type="entry name" value="MLLE"/>
    <property type="match status" value="1"/>
</dbReference>
<evidence type="ECO:0000259" key="1">
    <source>
        <dbReference type="PROSITE" id="PS51309"/>
    </source>
</evidence>
<sequence length="149" mass="16395">MLMYHSPPASCEDSTPTRRQALDEVEATWTQSTTERWCLVGTRLLLDVSRYVHTPIVADKITGMLLQLDDGAISELLASPDALRAMTHDALVALVDAPDVLGDLLLHMLLEQRIALHEATAVTCALLAMEKQSLAWMLASPSAETFFFT</sequence>
<gene>
    <name evidence="3" type="primary">Aste57867_23668</name>
    <name evidence="2" type="ORF">As57867_023596</name>
    <name evidence="3" type="ORF">ASTE57867_23668</name>
</gene>
<dbReference type="Gene3D" id="1.10.1900.10">
    <property type="entry name" value="c-terminal domain of poly(a) binding protein"/>
    <property type="match status" value="1"/>
</dbReference>
<dbReference type="InterPro" id="IPR002004">
    <property type="entry name" value="PABP_HYD_C"/>
</dbReference>
<dbReference type="Proteomes" id="UP000332933">
    <property type="component" value="Unassembled WGS sequence"/>
</dbReference>
<feature type="domain" description="PABC" evidence="1">
    <location>
        <begin position="20"/>
        <end position="99"/>
    </location>
</feature>
<dbReference type="EMBL" id="CAADRA010007318">
    <property type="protein sequence ID" value="VFU00313.1"/>
    <property type="molecule type" value="Genomic_DNA"/>
</dbReference>
<proteinExistence type="predicted"/>
<name>A0A485LNH5_9STRA</name>
<dbReference type="PROSITE" id="PS51309">
    <property type="entry name" value="PABC"/>
    <property type="match status" value="1"/>
</dbReference>
<accession>A0A485LNH5</accession>
<dbReference type="SMART" id="SM00517">
    <property type="entry name" value="PolyA"/>
    <property type="match status" value="1"/>
</dbReference>
<organism evidence="3 4">
    <name type="scientific">Aphanomyces stellatus</name>
    <dbReference type="NCBI Taxonomy" id="120398"/>
    <lineage>
        <taxon>Eukaryota</taxon>
        <taxon>Sar</taxon>
        <taxon>Stramenopiles</taxon>
        <taxon>Oomycota</taxon>
        <taxon>Saprolegniomycetes</taxon>
        <taxon>Saprolegniales</taxon>
        <taxon>Verrucalvaceae</taxon>
        <taxon>Aphanomyces</taxon>
    </lineage>
</organism>